<dbReference type="GO" id="GO:0016746">
    <property type="term" value="F:acyltransferase activity"/>
    <property type="evidence" value="ECO:0007669"/>
    <property type="project" value="UniProtKB-KW"/>
</dbReference>
<dbReference type="SMART" id="SM00563">
    <property type="entry name" value="PlsC"/>
    <property type="match status" value="1"/>
</dbReference>
<comment type="caution">
    <text evidence="6">The sequence shown here is derived from an EMBL/GenBank/DDBJ whole genome shotgun (WGS) entry which is preliminary data.</text>
</comment>
<keyword evidence="7" id="KW-1185">Reference proteome</keyword>
<dbReference type="PANTHER" id="PTHR10434">
    <property type="entry name" value="1-ACYL-SN-GLYCEROL-3-PHOSPHATE ACYLTRANSFERASE"/>
    <property type="match status" value="1"/>
</dbReference>
<sequence length="278" mass="30870">MRQKPSSPGRLLRNPILHPFKTAFDFCILVLGLLLLTAMLIVGTSYLVLACVFVRGRARKQLGRVTIMRFFRCYLGILDTLHIVKLDIAEVDRLRSDSGLILAPNHPSLLDALLIASRLPNVVSIMKAEVLKNVLFGKGAQIAGYIPNGSMRDLANSAAEELVQGNHVLLFPEGTRTVKGMPLDLKGSLGVIAKRTEAEVQTLIIETDSGFLGKGHHILRPPEFPVHFRIRLGKRFPPPDNAKLFMKELEDYFSHVLNREHKSPKVTDAVVDSVTLQN</sequence>
<keyword evidence="4" id="KW-0812">Transmembrane</keyword>
<keyword evidence="4" id="KW-0472">Membrane</keyword>
<dbReference type="PANTHER" id="PTHR10434:SF66">
    <property type="entry name" value="PHOSPHOLIPID_GLYCEROL ACYLTRANSFERASE DOMAIN-CONTAINING PROTEIN"/>
    <property type="match status" value="1"/>
</dbReference>
<reference evidence="6 7" key="1">
    <citation type="submission" date="2023-08" db="EMBL/GenBank/DDBJ databases">
        <title>Oxalobacteraceae gen .nov., isolated from river sludge outside the plant.</title>
        <authorList>
            <person name="Zhao S.Y."/>
        </authorList>
    </citation>
    <scope>NUCLEOTIDE SEQUENCE [LARGE SCALE GENOMIC DNA]</scope>
    <source>
        <strain evidence="6 7">R-40</strain>
    </source>
</reference>
<evidence type="ECO:0000256" key="2">
    <source>
        <dbReference type="ARBA" id="ARBA00022679"/>
    </source>
</evidence>
<protein>
    <submittedName>
        <fullName evidence="6">Lysophospholipid acyltransferase family protein</fullName>
    </submittedName>
</protein>
<evidence type="ECO:0000256" key="4">
    <source>
        <dbReference type="SAM" id="Phobius"/>
    </source>
</evidence>
<dbReference type="SUPFAM" id="SSF69593">
    <property type="entry name" value="Glycerol-3-phosphate (1)-acyltransferase"/>
    <property type="match status" value="1"/>
</dbReference>
<feature type="transmembrane region" description="Helical" evidence="4">
    <location>
        <begin position="28"/>
        <end position="54"/>
    </location>
</feature>
<keyword evidence="3 6" id="KW-0012">Acyltransferase</keyword>
<proteinExistence type="predicted"/>
<evidence type="ECO:0000259" key="5">
    <source>
        <dbReference type="SMART" id="SM00563"/>
    </source>
</evidence>
<feature type="domain" description="Phospholipid/glycerol acyltransferase" evidence="5">
    <location>
        <begin position="100"/>
        <end position="208"/>
    </location>
</feature>
<dbReference type="CDD" id="cd07989">
    <property type="entry name" value="LPLAT_AGPAT-like"/>
    <property type="match status" value="1"/>
</dbReference>
<gene>
    <name evidence="6" type="ORF">Q8A64_15420</name>
</gene>
<dbReference type="RefSeq" id="WP_338437754.1">
    <property type="nucleotide sequence ID" value="NZ_JAUYVH010000012.1"/>
</dbReference>
<comment type="pathway">
    <text evidence="1">Lipid metabolism.</text>
</comment>
<dbReference type="InterPro" id="IPR002123">
    <property type="entry name" value="Plipid/glycerol_acylTrfase"/>
</dbReference>
<keyword evidence="4" id="KW-1133">Transmembrane helix</keyword>
<dbReference type="Proteomes" id="UP001225596">
    <property type="component" value="Unassembled WGS sequence"/>
</dbReference>
<evidence type="ECO:0000313" key="6">
    <source>
        <dbReference type="EMBL" id="MDQ9171803.1"/>
    </source>
</evidence>
<evidence type="ECO:0000256" key="1">
    <source>
        <dbReference type="ARBA" id="ARBA00005189"/>
    </source>
</evidence>
<name>A0ABU1BU54_9BURK</name>
<evidence type="ECO:0000313" key="7">
    <source>
        <dbReference type="Proteomes" id="UP001225596"/>
    </source>
</evidence>
<accession>A0ABU1BU54</accession>
<dbReference type="EMBL" id="JAUYVH010000012">
    <property type="protein sequence ID" value="MDQ9171803.1"/>
    <property type="molecule type" value="Genomic_DNA"/>
</dbReference>
<organism evidence="6 7">
    <name type="scientific">Keguizhuia sedimenti</name>
    <dbReference type="NCBI Taxonomy" id="3064264"/>
    <lineage>
        <taxon>Bacteria</taxon>
        <taxon>Pseudomonadati</taxon>
        <taxon>Pseudomonadota</taxon>
        <taxon>Betaproteobacteria</taxon>
        <taxon>Burkholderiales</taxon>
        <taxon>Oxalobacteraceae</taxon>
        <taxon>Keguizhuia</taxon>
    </lineage>
</organism>
<keyword evidence="2" id="KW-0808">Transferase</keyword>
<dbReference type="Pfam" id="PF01553">
    <property type="entry name" value="Acyltransferase"/>
    <property type="match status" value="1"/>
</dbReference>
<evidence type="ECO:0000256" key="3">
    <source>
        <dbReference type="ARBA" id="ARBA00023315"/>
    </source>
</evidence>